<dbReference type="Gramene" id="ERN06199">
    <property type="protein sequence ID" value="ERN06199"/>
    <property type="gene ID" value="AMTR_s00016p00154650"/>
</dbReference>
<evidence type="ECO:0000256" key="1">
    <source>
        <dbReference type="SAM" id="MobiDB-lite"/>
    </source>
</evidence>
<name>W1PEU0_AMBTC</name>
<dbReference type="AlphaFoldDB" id="W1PEU0"/>
<gene>
    <name evidence="2" type="ORF">AMTR_s00016p00154650</name>
</gene>
<dbReference type="EMBL" id="KI393908">
    <property type="protein sequence ID" value="ERN06199.1"/>
    <property type="molecule type" value="Genomic_DNA"/>
</dbReference>
<dbReference type="Proteomes" id="UP000017836">
    <property type="component" value="Unassembled WGS sequence"/>
</dbReference>
<reference evidence="3" key="1">
    <citation type="journal article" date="2013" name="Science">
        <title>The Amborella genome and the evolution of flowering plants.</title>
        <authorList>
            <consortium name="Amborella Genome Project"/>
        </authorList>
    </citation>
    <scope>NUCLEOTIDE SEQUENCE [LARGE SCALE GENOMIC DNA]</scope>
</reference>
<evidence type="ECO:0000313" key="3">
    <source>
        <dbReference type="Proteomes" id="UP000017836"/>
    </source>
</evidence>
<feature type="region of interest" description="Disordered" evidence="1">
    <location>
        <begin position="97"/>
        <end position="123"/>
    </location>
</feature>
<keyword evidence="3" id="KW-1185">Reference proteome</keyword>
<accession>W1PEU0</accession>
<evidence type="ECO:0000313" key="2">
    <source>
        <dbReference type="EMBL" id="ERN06199.1"/>
    </source>
</evidence>
<protein>
    <submittedName>
        <fullName evidence="2">Uncharacterized protein</fullName>
    </submittedName>
</protein>
<organism evidence="2 3">
    <name type="scientific">Amborella trichopoda</name>
    <dbReference type="NCBI Taxonomy" id="13333"/>
    <lineage>
        <taxon>Eukaryota</taxon>
        <taxon>Viridiplantae</taxon>
        <taxon>Streptophyta</taxon>
        <taxon>Embryophyta</taxon>
        <taxon>Tracheophyta</taxon>
        <taxon>Spermatophyta</taxon>
        <taxon>Magnoliopsida</taxon>
        <taxon>Amborellales</taxon>
        <taxon>Amborellaceae</taxon>
        <taxon>Amborella</taxon>
    </lineage>
</organism>
<proteinExistence type="predicted"/>
<sequence length="194" mass="21681">MWKYKVIEEIGNEYHAPTTEDENAEFLAHMEKTRRATLAEMDNLQIGQMEIDEINARQAGDASSILPEPVAPLKPAVPGMGGHGPGLFWSSTLRTPSISSQLSNSSRPWQPQPEPQPHPHPHTNLLSILKLTLLGPNTTTGPFIPHEQLKLRIICQGAVVRWFYYTANLFHAANSGMIWSIEKTHSLESDRKKA</sequence>
<feature type="compositionally biased region" description="Polar residues" evidence="1">
    <location>
        <begin position="97"/>
        <end position="107"/>
    </location>
</feature>
<dbReference type="HOGENOM" id="CLU_1404173_0_0_1"/>